<dbReference type="Proteomes" id="UP000008068">
    <property type="component" value="Unassembled WGS sequence"/>
</dbReference>
<feature type="region of interest" description="Disordered" evidence="6">
    <location>
        <begin position="767"/>
        <end position="835"/>
    </location>
</feature>
<evidence type="ECO:0000256" key="6">
    <source>
        <dbReference type="SAM" id="MobiDB-lite"/>
    </source>
</evidence>
<evidence type="ECO:0000256" key="3">
    <source>
        <dbReference type="ARBA" id="ARBA00022691"/>
    </source>
</evidence>
<feature type="compositionally biased region" description="Polar residues" evidence="6">
    <location>
        <begin position="9"/>
        <end position="25"/>
    </location>
</feature>
<dbReference type="GO" id="GO:0032259">
    <property type="term" value="P:methylation"/>
    <property type="evidence" value="ECO:0007669"/>
    <property type="project" value="UniProtKB-KW"/>
</dbReference>
<dbReference type="SUPFAM" id="SSF82199">
    <property type="entry name" value="SET domain"/>
    <property type="match status" value="1"/>
</dbReference>
<dbReference type="InParanoid" id="G0MLL8"/>
<dbReference type="AlphaFoldDB" id="G0MLL8"/>
<keyword evidence="10" id="KW-1185">Reference proteome</keyword>
<dbReference type="OrthoDB" id="6141102at2759"/>
<keyword evidence="4" id="KW-0805">Transcription regulation</keyword>
<dbReference type="InterPro" id="IPR045318">
    <property type="entry name" value="EZH1/2-like"/>
</dbReference>
<dbReference type="HOGENOM" id="CLU_017329_0_0_1"/>
<evidence type="ECO:0000313" key="9">
    <source>
        <dbReference type="EMBL" id="EGT35746.1"/>
    </source>
</evidence>
<name>G0MLL8_CAEBE</name>
<dbReference type="PANTHER" id="PTHR45747">
    <property type="entry name" value="HISTONE-LYSINE N-METHYLTRANSFERASE E(Z)"/>
    <property type="match status" value="1"/>
</dbReference>
<dbReference type="OMA" id="HEHYENG"/>
<accession>G0MLL8</accession>
<feature type="compositionally biased region" description="Polar residues" evidence="6">
    <location>
        <begin position="824"/>
        <end position="835"/>
    </location>
</feature>
<dbReference type="InterPro" id="IPR001214">
    <property type="entry name" value="SET_dom"/>
</dbReference>
<dbReference type="PANTHER" id="PTHR45747:SF4">
    <property type="entry name" value="HISTONE-LYSINE N-METHYLTRANSFERASE E(Z)"/>
    <property type="match status" value="1"/>
</dbReference>
<feature type="compositionally biased region" description="Basic and acidic residues" evidence="6">
    <location>
        <begin position="91"/>
        <end position="108"/>
    </location>
</feature>
<dbReference type="InterPro" id="IPR046341">
    <property type="entry name" value="SET_dom_sf"/>
</dbReference>
<organism evidence="10">
    <name type="scientific">Caenorhabditis brenneri</name>
    <name type="common">Nematode worm</name>
    <dbReference type="NCBI Taxonomy" id="135651"/>
    <lineage>
        <taxon>Eukaryota</taxon>
        <taxon>Metazoa</taxon>
        <taxon>Ecdysozoa</taxon>
        <taxon>Nematoda</taxon>
        <taxon>Chromadorea</taxon>
        <taxon>Rhabditida</taxon>
        <taxon>Rhabditina</taxon>
        <taxon>Rhabditomorpha</taxon>
        <taxon>Rhabditoidea</taxon>
        <taxon>Rhabditidae</taxon>
        <taxon>Peloderinae</taxon>
        <taxon>Caenorhabditis</taxon>
    </lineage>
</organism>
<protein>
    <submittedName>
        <fullName evidence="9">Uncharacterized protein</fullName>
    </submittedName>
</protein>
<feature type="compositionally biased region" description="Basic and acidic residues" evidence="6">
    <location>
        <begin position="49"/>
        <end position="58"/>
    </location>
</feature>
<sequence length="835" mass="95575">MHRPHKGPRSSSIRSFHQESSSGTKKGSMVMSEVPKRLRRASKLFTNEEQEKPKESKPKAKKSVKRSNGDVTTVKGKKNVSTPKQKKKKLTKEERAEEKYPDWEFDPVKEAEQIFETEEFTEEQNNEEEARITAGVEKVLAKSKEALSNELAEFISELNSKKVRGADKSASKTDKVESKKVAVHDSSEEDDDVFEEEEEREIAELECDNEEWAMEVMEMKYYAPLSRNVLGADRLILENIPMVHENTDDHRVCRTMYEKFDGVHGYLHDHYKISREQLFEAMTELLPGTKNPDLFYYNLYLIFPNHGSQETFSSIYPELVKDFVHDEGERERLLKLEHWKTLEMMMKKERTFEQPSDFKNSFSHGNYLTKSIKLPSGISNSFCSDNCYNSISRTELVELTGPISHRTHKTKIFIPKTTKKDCDFLNTLILEDSKNDLVENFCHIAGRFESNTCIGWYRSVMNVSEKPDEEELSKASPKKNYEKRNKMFLINMAKETSRLKKEKERALREQADDEDEDDDPKRFQRQAVSENALNTKFCLTPCCHLGPCGHNVPFCSCDTMCSVYCQCDADCGRRFPGCRCGPNQCRAFNCPCVRLGWECIPSTCKNCTDVDHPEDPDFFGCKNKSLTYNVGKNVTIEKSGIAGNGAFIREDAKKDEFIGEYTGEYITDEEVERRGCIYNLKISYVFSLGDSRGAIDAGSGGGVMRFLNHSNTPNCFIKLRTVQGVMRIGFFAGKDIKSGTELTLNYSYDADSADMFFNVAPEERVPKYVEPSTSEKKEKPKKPRKSILKEDDDVDNEIRKPKTTVTRSGRRSVRFQLEEDPDEPSTSQASGSGRR</sequence>
<dbReference type="Gene3D" id="2.170.270.10">
    <property type="entry name" value="SET domain"/>
    <property type="match status" value="1"/>
</dbReference>
<evidence type="ECO:0000256" key="1">
    <source>
        <dbReference type="ARBA" id="ARBA00022603"/>
    </source>
</evidence>
<dbReference type="InterPro" id="IPR026489">
    <property type="entry name" value="CXC_dom"/>
</dbReference>
<dbReference type="GO" id="GO:0031507">
    <property type="term" value="P:heterochromatin formation"/>
    <property type="evidence" value="ECO:0007669"/>
    <property type="project" value="TreeGrafter"/>
</dbReference>
<feature type="region of interest" description="Disordered" evidence="6">
    <location>
        <begin position="163"/>
        <end position="193"/>
    </location>
</feature>
<dbReference type="GO" id="GO:0003682">
    <property type="term" value="F:chromatin binding"/>
    <property type="evidence" value="ECO:0007669"/>
    <property type="project" value="TreeGrafter"/>
</dbReference>
<dbReference type="STRING" id="135651.G0MLL8"/>
<feature type="domain" description="SET" evidence="7">
    <location>
        <begin position="632"/>
        <end position="747"/>
    </location>
</feature>
<evidence type="ECO:0000256" key="2">
    <source>
        <dbReference type="ARBA" id="ARBA00022679"/>
    </source>
</evidence>
<dbReference type="eggNOG" id="KOG1079">
    <property type="taxonomic scope" value="Eukaryota"/>
</dbReference>
<dbReference type="PROSITE" id="PS50280">
    <property type="entry name" value="SET"/>
    <property type="match status" value="1"/>
</dbReference>
<evidence type="ECO:0000256" key="4">
    <source>
        <dbReference type="ARBA" id="ARBA00023015"/>
    </source>
</evidence>
<reference evidence="10" key="1">
    <citation type="submission" date="2011-07" db="EMBL/GenBank/DDBJ databases">
        <authorList>
            <consortium name="Caenorhabditis brenneri Sequencing and Analysis Consortium"/>
            <person name="Wilson R.K."/>
        </authorList>
    </citation>
    <scope>NUCLEOTIDE SEQUENCE [LARGE SCALE GENOMIC DNA]</scope>
    <source>
        <strain evidence="10">PB2801</strain>
    </source>
</reference>
<feature type="region of interest" description="Disordered" evidence="6">
    <location>
        <begin position="499"/>
        <end position="522"/>
    </location>
</feature>
<feature type="compositionally biased region" description="Basic and acidic residues" evidence="6">
    <location>
        <begin position="164"/>
        <end position="186"/>
    </location>
</feature>
<keyword evidence="1" id="KW-0489">Methyltransferase</keyword>
<keyword evidence="5" id="KW-0804">Transcription</keyword>
<dbReference type="Pfam" id="PF00856">
    <property type="entry name" value="SET"/>
    <property type="match status" value="1"/>
</dbReference>
<feature type="compositionally biased region" description="Basic and acidic residues" evidence="6">
    <location>
        <begin position="499"/>
        <end position="510"/>
    </location>
</feature>
<dbReference type="PROSITE" id="PS51633">
    <property type="entry name" value="CXC"/>
    <property type="match status" value="1"/>
</dbReference>
<dbReference type="GO" id="GO:0035098">
    <property type="term" value="C:ESC/E(Z) complex"/>
    <property type="evidence" value="ECO:0007669"/>
    <property type="project" value="TreeGrafter"/>
</dbReference>
<feature type="domain" description="CXC" evidence="8">
    <location>
        <begin position="520"/>
        <end position="625"/>
    </location>
</feature>
<evidence type="ECO:0000259" key="8">
    <source>
        <dbReference type="PROSITE" id="PS51633"/>
    </source>
</evidence>
<evidence type="ECO:0000313" key="10">
    <source>
        <dbReference type="Proteomes" id="UP000008068"/>
    </source>
</evidence>
<keyword evidence="3" id="KW-0949">S-adenosyl-L-methionine</keyword>
<gene>
    <name evidence="9" type="ORF">CAEBREN_16211</name>
</gene>
<keyword evidence="2" id="KW-0808">Transferase</keyword>
<evidence type="ECO:0000256" key="5">
    <source>
        <dbReference type="ARBA" id="ARBA00023163"/>
    </source>
</evidence>
<dbReference type="SMART" id="SM00317">
    <property type="entry name" value="SET"/>
    <property type="match status" value="1"/>
</dbReference>
<dbReference type="GO" id="GO:0046976">
    <property type="term" value="F:histone H3K27 methyltransferase activity"/>
    <property type="evidence" value="ECO:0007669"/>
    <property type="project" value="TreeGrafter"/>
</dbReference>
<proteinExistence type="predicted"/>
<feature type="compositionally biased region" description="Basic and acidic residues" evidence="6">
    <location>
        <begin position="767"/>
        <end position="778"/>
    </location>
</feature>
<feature type="region of interest" description="Disordered" evidence="6">
    <location>
        <begin position="1"/>
        <end position="108"/>
    </location>
</feature>
<evidence type="ECO:0000259" key="7">
    <source>
        <dbReference type="PROSITE" id="PS50280"/>
    </source>
</evidence>
<dbReference type="EMBL" id="GL379800">
    <property type="protein sequence ID" value="EGT35746.1"/>
    <property type="molecule type" value="Genomic_DNA"/>
</dbReference>